<organism evidence="10 11">
    <name type="scientific">Hyphomonas oceanitis SCH89</name>
    <dbReference type="NCBI Taxonomy" id="1280953"/>
    <lineage>
        <taxon>Bacteria</taxon>
        <taxon>Pseudomonadati</taxon>
        <taxon>Pseudomonadota</taxon>
        <taxon>Alphaproteobacteria</taxon>
        <taxon>Hyphomonadales</taxon>
        <taxon>Hyphomonadaceae</taxon>
        <taxon>Hyphomonas</taxon>
    </lineage>
</organism>
<gene>
    <name evidence="10" type="ORF">HOC_14708</name>
</gene>
<dbReference type="GO" id="GO:0050660">
    <property type="term" value="F:flavin adenine dinucleotide binding"/>
    <property type="evidence" value="ECO:0007669"/>
    <property type="project" value="InterPro"/>
</dbReference>
<evidence type="ECO:0000313" key="11">
    <source>
        <dbReference type="Proteomes" id="UP000024942"/>
    </source>
</evidence>
<evidence type="ECO:0000256" key="4">
    <source>
        <dbReference type="ARBA" id="ARBA00022827"/>
    </source>
</evidence>
<dbReference type="Gene3D" id="1.20.140.10">
    <property type="entry name" value="Butyryl-CoA Dehydrogenase, subunit A, domain 3"/>
    <property type="match status" value="1"/>
</dbReference>
<dbReference type="InterPro" id="IPR037069">
    <property type="entry name" value="AcylCoA_DH/ox_N_sf"/>
</dbReference>
<evidence type="ECO:0000256" key="5">
    <source>
        <dbReference type="ARBA" id="ARBA00023002"/>
    </source>
</evidence>
<accession>A0A059G4A8</accession>
<dbReference type="InterPro" id="IPR009075">
    <property type="entry name" value="AcylCo_DH/oxidase_C"/>
</dbReference>
<feature type="domain" description="Acyl-CoA oxidase/dehydrogenase middle" evidence="8">
    <location>
        <begin position="125"/>
        <end position="219"/>
    </location>
</feature>
<dbReference type="InterPro" id="IPR046373">
    <property type="entry name" value="Acyl-CoA_Oxase/DH_mid-dom_sf"/>
</dbReference>
<feature type="domain" description="Acyl-CoA dehydrogenase/oxidase C-terminal" evidence="7">
    <location>
        <begin position="231"/>
        <end position="391"/>
    </location>
</feature>
<dbReference type="Gene3D" id="1.10.540.10">
    <property type="entry name" value="Acyl-CoA dehydrogenase/oxidase, N-terminal domain"/>
    <property type="match status" value="1"/>
</dbReference>
<dbReference type="GO" id="GO:0016627">
    <property type="term" value="F:oxidoreductase activity, acting on the CH-CH group of donors"/>
    <property type="evidence" value="ECO:0007669"/>
    <property type="project" value="InterPro"/>
</dbReference>
<dbReference type="EMBL" id="ARYL01000024">
    <property type="protein sequence ID" value="KDA01651.1"/>
    <property type="molecule type" value="Genomic_DNA"/>
</dbReference>
<dbReference type="PANTHER" id="PTHR43292:SF3">
    <property type="entry name" value="ACYL-COA DEHYDROGENASE FADE29"/>
    <property type="match status" value="1"/>
</dbReference>
<proteinExistence type="inferred from homology"/>
<dbReference type="Pfam" id="PF00441">
    <property type="entry name" value="Acyl-CoA_dh_1"/>
    <property type="match status" value="1"/>
</dbReference>
<dbReference type="STRING" id="1280953.HOC_14708"/>
<dbReference type="PANTHER" id="PTHR43292">
    <property type="entry name" value="ACYL-COA DEHYDROGENASE"/>
    <property type="match status" value="1"/>
</dbReference>
<feature type="domain" description="Acyl-CoA dehydrogenase/oxidase N-terminal" evidence="9">
    <location>
        <begin position="6"/>
        <end position="120"/>
    </location>
</feature>
<comment type="cofactor">
    <cofactor evidence="1 6">
        <name>FAD</name>
        <dbReference type="ChEBI" id="CHEBI:57692"/>
    </cofactor>
</comment>
<keyword evidence="11" id="KW-1185">Reference proteome</keyword>
<protein>
    <submittedName>
        <fullName evidence="10">Acyl-CoA dehydrogenase family protein</fullName>
    </submittedName>
</protein>
<dbReference type="InterPro" id="IPR036250">
    <property type="entry name" value="AcylCo_DH-like_C"/>
</dbReference>
<dbReference type="AlphaFoldDB" id="A0A059G4A8"/>
<keyword evidence="5 6" id="KW-0560">Oxidoreductase</keyword>
<dbReference type="PATRIC" id="fig|1280953.3.peg.2959"/>
<evidence type="ECO:0000259" key="8">
    <source>
        <dbReference type="Pfam" id="PF02770"/>
    </source>
</evidence>
<evidence type="ECO:0000313" key="10">
    <source>
        <dbReference type="EMBL" id="KDA01651.1"/>
    </source>
</evidence>
<reference evidence="10 11" key="1">
    <citation type="journal article" date="2014" name="Antonie Van Leeuwenhoek">
        <title>Hyphomonas beringensis sp. nov. and Hyphomonas chukchiensis sp. nov., isolated from surface seawater of the Bering Sea and Chukchi Sea.</title>
        <authorList>
            <person name="Li C."/>
            <person name="Lai Q."/>
            <person name="Li G."/>
            <person name="Dong C."/>
            <person name="Wang J."/>
            <person name="Liao Y."/>
            <person name="Shao Z."/>
        </authorList>
    </citation>
    <scope>NUCLEOTIDE SEQUENCE [LARGE SCALE GENOMIC DNA]</scope>
    <source>
        <strain evidence="10 11">SCH89</strain>
    </source>
</reference>
<comment type="caution">
    <text evidence="10">The sequence shown here is derived from an EMBL/GenBank/DDBJ whole genome shotgun (WGS) entry which is preliminary data.</text>
</comment>
<dbReference type="SUPFAM" id="SSF56645">
    <property type="entry name" value="Acyl-CoA dehydrogenase NM domain-like"/>
    <property type="match status" value="1"/>
</dbReference>
<evidence type="ECO:0000256" key="3">
    <source>
        <dbReference type="ARBA" id="ARBA00022630"/>
    </source>
</evidence>
<keyword evidence="4 6" id="KW-0274">FAD</keyword>
<dbReference type="Pfam" id="PF02770">
    <property type="entry name" value="Acyl-CoA_dh_M"/>
    <property type="match status" value="1"/>
</dbReference>
<dbReference type="OrthoDB" id="5716984at2"/>
<comment type="similarity">
    <text evidence="2 6">Belongs to the acyl-CoA dehydrogenase family.</text>
</comment>
<dbReference type="InterPro" id="IPR013786">
    <property type="entry name" value="AcylCoA_DH/ox_N"/>
</dbReference>
<evidence type="ECO:0000256" key="1">
    <source>
        <dbReference type="ARBA" id="ARBA00001974"/>
    </source>
</evidence>
<dbReference type="Proteomes" id="UP000024942">
    <property type="component" value="Unassembled WGS sequence"/>
</dbReference>
<evidence type="ECO:0000259" key="7">
    <source>
        <dbReference type="Pfam" id="PF00441"/>
    </source>
</evidence>
<dbReference type="Pfam" id="PF02771">
    <property type="entry name" value="Acyl-CoA_dh_N"/>
    <property type="match status" value="1"/>
</dbReference>
<dbReference type="InterPro" id="IPR009100">
    <property type="entry name" value="AcylCoA_DH/oxidase_NM_dom_sf"/>
</dbReference>
<keyword evidence="3 6" id="KW-0285">Flavoprotein</keyword>
<evidence type="ECO:0000256" key="6">
    <source>
        <dbReference type="RuleBase" id="RU362125"/>
    </source>
</evidence>
<evidence type="ECO:0000256" key="2">
    <source>
        <dbReference type="ARBA" id="ARBA00009347"/>
    </source>
</evidence>
<dbReference type="eggNOG" id="COG1960">
    <property type="taxonomic scope" value="Bacteria"/>
</dbReference>
<sequence>MNLTFSPETEVFRAKVRAFFETEFPAEIIAKNRAGKSLTTEDIRRSEMALGAKGWLASAWPEEYGGPGWSVEEQYVFDEELERAGVPTVTPMGVVYVGPVLYTFASDDQKAKWLPGIRDGSVGWAQGYSEPGAGSDLASLQFSAVLEDGTYTLNGHKIWTSAAQHADWIFLLARTSSEGKKQEGITFICCPMDAPGVTLIPIITIDGKHVLNEVLFDNVKVPEDYRIGEEGKGWTYSQYLLGFERTSYARIGGKRAMLRHARELASSIPNGGNHRLIDDAAFARKLTEAEMAVDGLEMTVFRVLSGLSSGGSPGDAASTIKILATQTHQQITELFLDTAAAFAQPGFGANAADIGLPLHAAKDVSAYFAGRAQSIYGGTNEIQRTIIARKVLGL</sequence>
<dbReference type="RefSeq" id="WP_035539865.1">
    <property type="nucleotide sequence ID" value="NZ_ARYL01000024.1"/>
</dbReference>
<dbReference type="GO" id="GO:0005886">
    <property type="term" value="C:plasma membrane"/>
    <property type="evidence" value="ECO:0007669"/>
    <property type="project" value="TreeGrafter"/>
</dbReference>
<dbReference type="SUPFAM" id="SSF47203">
    <property type="entry name" value="Acyl-CoA dehydrogenase C-terminal domain-like"/>
    <property type="match status" value="1"/>
</dbReference>
<name>A0A059G4A8_9PROT</name>
<dbReference type="InterPro" id="IPR006091">
    <property type="entry name" value="Acyl-CoA_Oxase/DH_mid-dom"/>
</dbReference>
<evidence type="ECO:0000259" key="9">
    <source>
        <dbReference type="Pfam" id="PF02771"/>
    </source>
</evidence>
<dbReference type="Gene3D" id="2.40.110.10">
    <property type="entry name" value="Butyryl-CoA Dehydrogenase, subunit A, domain 2"/>
    <property type="match status" value="1"/>
</dbReference>
<dbReference type="InterPro" id="IPR052161">
    <property type="entry name" value="Mycobact_Acyl-CoA_DH"/>
</dbReference>